<keyword evidence="8" id="KW-0508">mRNA splicing</keyword>
<dbReference type="Proteomes" id="UP000028545">
    <property type="component" value="Unassembled WGS sequence"/>
</dbReference>
<evidence type="ECO:0000256" key="1">
    <source>
        <dbReference type="ARBA" id="ARBA00003777"/>
    </source>
</evidence>
<evidence type="ECO:0000256" key="6">
    <source>
        <dbReference type="ARBA" id="ARBA00022833"/>
    </source>
</evidence>
<keyword evidence="6 7" id="KW-0862">Zinc</keyword>
<dbReference type="SUPFAM" id="SSF57850">
    <property type="entry name" value="RING/U-box"/>
    <property type="match status" value="1"/>
</dbReference>
<dbReference type="InterPro" id="IPR000571">
    <property type="entry name" value="Znf_CCCH"/>
</dbReference>
<comment type="subunit">
    <text evidence="3 8">Associated with the spliceosome.</text>
</comment>
<dbReference type="InterPro" id="IPR013083">
    <property type="entry name" value="Znf_RING/FYVE/PHD"/>
</dbReference>
<dbReference type="GO" id="GO:0034247">
    <property type="term" value="P:snoRNA splicing"/>
    <property type="evidence" value="ECO:0007669"/>
    <property type="project" value="TreeGrafter"/>
</dbReference>
<evidence type="ECO:0000256" key="3">
    <source>
        <dbReference type="ARBA" id="ARBA00011524"/>
    </source>
</evidence>
<organism evidence="12 13">
    <name type="scientific">Pseudallescheria apiosperma</name>
    <name type="common">Scedosporium apiospermum</name>
    <dbReference type="NCBI Taxonomy" id="563466"/>
    <lineage>
        <taxon>Eukaryota</taxon>
        <taxon>Fungi</taxon>
        <taxon>Dikarya</taxon>
        <taxon>Ascomycota</taxon>
        <taxon>Pezizomycotina</taxon>
        <taxon>Sordariomycetes</taxon>
        <taxon>Hypocreomycetidae</taxon>
        <taxon>Microascales</taxon>
        <taxon>Microascaceae</taxon>
        <taxon>Scedosporium</taxon>
    </lineage>
</organism>
<dbReference type="VEuPathDB" id="FungiDB:SAPIO_CDS8811"/>
<dbReference type="SUPFAM" id="SSF90229">
    <property type="entry name" value="CCCH zinc finger"/>
    <property type="match status" value="1"/>
</dbReference>
<feature type="domain" description="C3H1-type" evidence="11">
    <location>
        <begin position="133"/>
        <end position="161"/>
    </location>
</feature>
<evidence type="ECO:0000256" key="9">
    <source>
        <dbReference type="SAM" id="MobiDB-lite"/>
    </source>
</evidence>
<dbReference type="PANTHER" id="PTHR12930:SF0">
    <property type="entry name" value="RING FINGER PROTEIN 113B"/>
    <property type="match status" value="1"/>
</dbReference>
<dbReference type="InterPro" id="IPR039971">
    <property type="entry name" value="CWC24-like"/>
</dbReference>
<accession>A0A084FXQ6</accession>
<dbReference type="Gene3D" id="4.10.1000.10">
    <property type="entry name" value="Zinc finger, CCCH-type"/>
    <property type="match status" value="1"/>
</dbReference>
<feature type="compositionally biased region" description="Polar residues" evidence="9">
    <location>
        <begin position="76"/>
        <end position="91"/>
    </location>
</feature>
<comment type="similarity">
    <text evidence="2 8">Belongs to the CWC24 family.</text>
</comment>
<name>A0A084FXQ6_PSEDA</name>
<comment type="subcellular location">
    <subcellularLocation>
        <location evidence="8">Nucleus</location>
    </subcellularLocation>
</comment>
<dbReference type="EMBL" id="JOWA01000132">
    <property type="protein sequence ID" value="KEZ39868.1"/>
    <property type="molecule type" value="Genomic_DNA"/>
</dbReference>
<evidence type="ECO:0000313" key="13">
    <source>
        <dbReference type="Proteomes" id="UP000028545"/>
    </source>
</evidence>
<dbReference type="Pfam" id="PF13923">
    <property type="entry name" value="zf-C3HC4_2"/>
    <property type="match status" value="1"/>
</dbReference>
<dbReference type="PANTHER" id="PTHR12930">
    <property type="entry name" value="ZINC FINGER PROTEIN 183"/>
    <property type="match status" value="1"/>
</dbReference>
<dbReference type="Gene3D" id="3.30.40.10">
    <property type="entry name" value="Zinc/RING finger domain, C3HC4 (zinc finger)"/>
    <property type="match status" value="1"/>
</dbReference>
<gene>
    <name evidence="12" type="ORF">SAPIO_CDS8811</name>
</gene>
<dbReference type="OMA" id="WEMEREY"/>
<sequence>MSASRHRNPSTAHQSISRPLASVMESTIKFKRSSGKANLRKRRPAFSTASSSDSDDSPSSQDDTKPRGTRVKRLKTNPSAQGSTTTSSQDLFPTLFAADRTVPITNKNDATNSARAVGPVKRPTNVRTTVTTDFAPDVCKDYKQTGFCGFGDNCKFLHSREDYKQGWQLDREWEDATRGKKKVPGTVVASIDGKKAKEEEDSDEETSLESIPFACIICKASYKEPIVTRCGHYFCESCALKRYRKDPTCAACGAGTNGVFNSAKRLEKLLEKKRERAAKRRLAGTEARDEVSDEVSDENEG</sequence>
<dbReference type="OrthoDB" id="25761at2759"/>
<comment type="function">
    <text evidence="1 8">Involved in pre-mRNA splicing.</text>
</comment>
<dbReference type="InterPro" id="IPR017907">
    <property type="entry name" value="Znf_RING_CS"/>
</dbReference>
<dbReference type="InterPro" id="IPR001841">
    <property type="entry name" value="Znf_RING"/>
</dbReference>
<feature type="region of interest" description="Disordered" evidence="9">
    <location>
        <begin position="1"/>
        <end position="91"/>
    </location>
</feature>
<proteinExistence type="inferred from homology"/>
<dbReference type="GO" id="GO:0005684">
    <property type="term" value="C:U2-type spliceosomal complex"/>
    <property type="evidence" value="ECO:0007669"/>
    <property type="project" value="TreeGrafter"/>
</dbReference>
<evidence type="ECO:0000256" key="7">
    <source>
        <dbReference type="PROSITE-ProRule" id="PRU00723"/>
    </source>
</evidence>
<evidence type="ECO:0000256" key="2">
    <source>
        <dbReference type="ARBA" id="ARBA00009161"/>
    </source>
</evidence>
<dbReference type="GO" id="GO:0003677">
    <property type="term" value="F:DNA binding"/>
    <property type="evidence" value="ECO:0007669"/>
    <property type="project" value="UniProtKB-UniRule"/>
</dbReference>
<dbReference type="HOGENOM" id="CLU_050460_0_0_1"/>
<dbReference type="PROSITE" id="PS50103">
    <property type="entry name" value="ZF_C3H1"/>
    <property type="match status" value="1"/>
</dbReference>
<evidence type="ECO:0000256" key="5">
    <source>
        <dbReference type="ARBA" id="ARBA00022771"/>
    </source>
</evidence>
<evidence type="ECO:0000256" key="8">
    <source>
        <dbReference type="RuleBase" id="RU367110"/>
    </source>
</evidence>
<dbReference type="CDD" id="cd16539">
    <property type="entry name" value="RING-HC_RNF113A_B"/>
    <property type="match status" value="1"/>
</dbReference>
<evidence type="ECO:0000259" key="11">
    <source>
        <dbReference type="PROSITE" id="PS50103"/>
    </source>
</evidence>
<feature type="domain" description="RING-type" evidence="10">
    <location>
        <begin position="215"/>
        <end position="252"/>
    </location>
</feature>
<dbReference type="GO" id="GO:0006397">
    <property type="term" value="P:mRNA processing"/>
    <property type="evidence" value="ECO:0007669"/>
    <property type="project" value="UniProtKB-KW"/>
</dbReference>
<keyword evidence="8" id="KW-0747">Spliceosome</keyword>
<keyword evidence="8" id="KW-0539">Nucleus</keyword>
<protein>
    <recommendedName>
        <fullName evidence="8">Pre-mRNA-splicing factor CWC24</fullName>
    </recommendedName>
</protein>
<feature type="zinc finger region" description="C3H1-type" evidence="7">
    <location>
        <begin position="133"/>
        <end position="161"/>
    </location>
</feature>
<comment type="caution">
    <text evidence="12">The sequence shown here is derived from an EMBL/GenBank/DDBJ whole genome shotgun (WGS) entry which is preliminary data.</text>
</comment>
<keyword evidence="8" id="KW-0238">DNA-binding</keyword>
<feature type="compositionally biased region" description="Basic residues" evidence="9">
    <location>
        <begin position="29"/>
        <end position="44"/>
    </location>
</feature>
<dbReference type="GeneID" id="27727883"/>
<dbReference type="RefSeq" id="XP_016639667.1">
    <property type="nucleotide sequence ID" value="XM_016790364.1"/>
</dbReference>
<keyword evidence="5 7" id="KW-0863">Zinc-finger</keyword>
<evidence type="ECO:0000256" key="4">
    <source>
        <dbReference type="ARBA" id="ARBA00022723"/>
    </source>
</evidence>
<dbReference type="KEGG" id="sapo:SAPIO_CDS8811"/>
<dbReference type="GO" id="GO:0008270">
    <property type="term" value="F:zinc ion binding"/>
    <property type="evidence" value="ECO:0007669"/>
    <property type="project" value="UniProtKB-KW"/>
</dbReference>
<feature type="region of interest" description="Disordered" evidence="9">
    <location>
        <begin position="278"/>
        <end position="301"/>
    </location>
</feature>
<dbReference type="InterPro" id="IPR036855">
    <property type="entry name" value="Znf_CCCH_sf"/>
</dbReference>
<dbReference type="PROSITE" id="PS50089">
    <property type="entry name" value="ZF_RING_2"/>
    <property type="match status" value="1"/>
</dbReference>
<evidence type="ECO:0000313" key="12">
    <source>
        <dbReference type="EMBL" id="KEZ39868.1"/>
    </source>
</evidence>
<dbReference type="SMART" id="SM00356">
    <property type="entry name" value="ZnF_C3H1"/>
    <property type="match status" value="1"/>
</dbReference>
<dbReference type="PROSITE" id="PS00518">
    <property type="entry name" value="ZF_RING_1"/>
    <property type="match status" value="1"/>
</dbReference>
<evidence type="ECO:0000259" key="10">
    <source>
        <dbReference type="PROSITE" id="PS50089"/>
    </source>
</evidence>
<keyword evidence="13" id="KW-1185">Reference proteome</keyword>
<feature type="compositionally biased region" description="Acidic residues" evidence="9">
    <location>
        <begin position="291"/>
        <end position="301"/>
    </location>
</feature>
<keyword evidence="8" id="KW-0507">mRNA processing</keyword>
<reference evidence="12 13" key="1">
    <citation type="journal article" date="2014" name="Genome Announc.">
        <title>Draft genome sequence of the pathogenic fungus Scedosporium apiospermum.</title>
        <authorList>
            <person name="Vandeputte P."/>
            <person name="Ghamrawi S."/>
            <person name="Rechenmann M."/>
            <person name="Iltis A."/>
            <person name="Giraud S."/>
            <person name="Fleury M."/>
            <person name="Thornton C."/>
            <person name="Delhaes L."/>
            <person name="Meyer W."/>
            <person name="Papon N."/>
            <person name="Bouchara J.P."/>
        </authorList>
    </citation>
    <scope>NUCLEOTIDE SEQUENCE [LARGE SCALE GENOMIC DNA]</scope>
    <source>
        <strain evidence="12 13">IHEM 14462</strain>
    </source>
</reference>
<dbReference type="Pfam" id="PF00642">
    <property type="entry name" value="zf-CCCH"/>
    <property type="match status" value="1"/>
</dbReference>
<dbReference type="AlphaFoldDB" id="A0A084FXQ6"/>
<dbReference type="FunFam" id="3.30.40.10:FF:000045">
    <property type="entry name" value="RING finger protein 113A"/>
    <property type="match status" value="1"/>
</dbReference>
<keyword evidence="4 7" id="KW-0479">Metal-binding</keyword>
<dbReference type="SMART" id="SM00184">
    <property type="entry name" value="RING"/>
    <property type="match status" value="1"/>
</dbReference>